<dbReference type="AlphaFoldDB" id="A0A9E6ZG96"/>
<dbReference type="Proteomes" id="UP000829401">
    <property type="component" value="Chromosome"/>
</dbReference>
<gene>
    <name evidence="2" type="ORF">K1I37_14395</name>
</gene>
<sequence>MASDYSIYVDKIYQKINSALQVQNVTQAQQLAQTAQQQLIQINRLINKGKTKQAEALILADTTEIAASTSSDTATSGTLTSSVTTSDDLSTHLSNNTVALASALLHVNNPRAQQALEKNIEKGFAHLQSQLQQLGQTPTQTPSSHIAQQTSSPIPTSSTDSAQVSVGSSSSSASSNHTQATTDVTATTNISSRVDTSKHHTTTKHVKNHTKGNSTSAHSKHLAEHGRG</sequence>
<feature type="region of interest" description="Disordered" evidence="1">
    <location>
        <begin position="131"/>
        <end position="228"/>
    </location>
</feature>
<reference evidence="3" key="1">
    <citation type="journal article" date="2022" name="G3 (Bethesda)">
        <title>Unveiling the complete genome sequence of Alicyclobacillus acidoterrestris DSM 3922T, a taint-producing strain.</title>
        <authorList>
            <person name="Leonardo I.C."/>
            <person name="Barreto Crespo M.T."/>
            <person name="Gaspar F.B."/>
        </authorList>
    </citation>
    <scope>NUCLEOTIDE SEQUENCE [LARGE SCALE GENOMIC DNA]</scope>
    <source>
        <strain evidence="3">DSM 3922</strain>
    </source>
</reference>
<evidence type="ECO:0000313" key="3">
    <source>
        <dbReference type="Proteomes" id="UP000829401"/>
    </source>
</evidence>
<feature type="compositionally biased region" description="Basic residues" evidence="1">
    <location>
        <begin position="199"/>
        <end position="210"/>
    </location>
</feature>
<organism evidence="2 3">
    <name type="scientific">Alicyclobacillus acidoterrestris (strain ATCC 49025 / DSM 3922 / CIP 106132 / NCIMB 13137 / GD3B)</name>
    <dbReference type="NCBI Taxonomy" id="1356854"/>
    <lineage>
        <taxon>Bacteria</taxon>
        <taxon>Bacillati</taxon>
        <taxon>Bacillota</taxon>
        <taxon>Bacilli</taxon>
        <taxon>Bacillales</taxon>
        <taxon>Alicyclobacillaceae</taxon>
        <taxon>Alicyclobacillus</taxon>
    </lineage>
</organism>
<protein>
    <submittedName>
        <fullName evidence="2">Uncharacterized protein</fullName>
    </submittedName>
</protein>
<proteinExistence type="predicted"/>
<evidence type="ECO:0000313" key="2">
    <source>
        <dbReference type="EMBL" id="UNO47868.1"/>
    </source>
</evidence>
<dbReference type="EMBL" id="CP080467">
    <property type="protein sequence ID" value="UNO47868.1"/>
    <property type="molecule type" value="Genomic_DNA"/>
</dbReference>
<feature type="compositionally biased region" description="Low complexity" evidence="1">
    <location>
        <begin position="131"/>
        <end position="188"/>
    </location>
</feature>
<name>A0A9E6ZG96_ALIAG</name>
<feature type="region of interest" description="Disordered" evidence="1">
    <location>
        <begin position="69"/>
        <end position="88"/>
    </location>
</feature>
<evidence type="ECO:0000256" key="1">
    <source>
        <dbReference type="SAM" id="MobiDB-lite"/>
    </source>
</evidence>
<dbReference type="KEGG" id="aaco:K1I37_14395"/>
<keyword evidence="3" id="KW-1185">Reference proteome</keyword>
<accession>A0A9E6ZG96</accession>